<dbReference type="EMBL" id="QCYH01000005">
    <property type="protein sequence ID" value="PVA10078.1"/>
    <property type="molecule type" value="Genomic_DNA"/>
</dbReference>
<dbReference type="GO" id="GO:0016757">
    <property type="term" value="F:glycosyltransferase activity"/>
    <property type="evidence" value="ECO:0007669"/>
    <property type="project" value="UniProtKB-KW"/>
</dbReference>
<protein>
    <submittedName>
        <fullName evidence="8">Glycosyl transferase</fullName>
    </submittedName>
</protein>
<dbReference type="SUPFAM" id="SSF160246">
    <property type="entry name" value="EspE N-terminal domain-like"/>
    <property type="match status" value="1"/>
</dbReference>
<evidence type="ECO:0000313" key="9">
    <source>
        <dbReference type="Proteomes" id="UP000244446"/>
    </source>
</evidence>
<sequence>MGMSELRQLDAQVWETARPRANMVHTSKLCDLGRHLVQAGAISRSDAELAQIVQEHCDAPLDRVLLAEGLIDAPTILQAQSARAGLRLASTEELARGADLPAGVDARHLIKAAAAPLRGKDGQLRLAVDSADTAQVGDALPAELTALPRIIARRRDIQASIADNARARLTADAQSRTPESESCRTWRASPARRIAAVLAVMAAFVALTVIYPAPVFAMFIGWATLTLIISTLFKMAAVCARIATGAPESVQPPMQIGAKLPKVSVLVPLFRETEIAHALITRLTRLTYPKCLLDIILVLEENDDTTRQTLAEIDLPPWMRAVVVPDGQPRTKPRAMNYALDFCEGDIVGIFDAEDAPDPDQITQIARRFQAAPPDVACLQGILDYYNSRQNWLARCFTIEYATWFRVMLPGLARLGFAIPLGGTTLYFKRDVLERLGGWDAHNVTEDADLGFRLARHGYRTEMIGTVTGEEANCRPWPWIKQRSRWLKGYMTTYLVHMRRPRVLYRQLGAWRFIGFQAHFLTALSQFILAPFLWSFWLVLLGLPHPLDTLLPQTALLWFGQLFLAAEVLNISFYMIGVSGRRHRHLLPWAPTMHFYTPLGTIAAGKALYEMIVAPFYWDKTSHGHSLQKGAAQVAGLPPIKGSR</sequence>
<evidence type="ECO:0000256" key="5">
    <source>
        <dbReference type="ARBA" id="ARBA00022989"/>
    </source>
</evidence>
<keyword evidence="5 7" id="KW-1133">Transmembrane helix</keyword>
<dbReference type="InterPro" id="IPR029044">
    <property type="entry name" value="Nucleotide-diphossugar_trans"/>
</dbReference>
<dbReference type="AlphaFoldDB" id="A0A2T7G6N8"/>
<comment type="subcellular location">
    <subcellularLocation>
        <location evidence="1">Membrane</location>
        <topology evidence="1">Multi-pass membrane protein</topology>
    </subcellularLocation>
</comment>
<dbReference type="Pfam" id="PF13641">
    <property type="entry name" value="Glyco_tranf_2_3"/>
    <property type="match status" value="1"/>
</dbReference>
<name>A0A2T7G6N8_9RHOB</name>
<dbReference type="Gene3D" id="3.90.550.10">
    <property type="entry name" value="Spore Coat Polysaccharide Biosynthesis Protein SpsA, Chain A"/>
    <property type="match status" value="1"/>
</dbReference>
<gene>
    <name evidence="8" type="ORF">DC366_10520</name>
</gene>
<accession>A0A2T7G6N8</accession>
<evidence type="ECO:0000256" key="1">
    <source>
        <dbReference type="ARBA" id="ARBA00004141"/>
    </source>
</evidence>
<evidence type="ECO:0000256" key="3">
    <source>
        <dbReference type="ARBA" id="ARBA00022679"/>
    </source>
</evidence>
<dbReference type="PANTHER" id="PTHR43867:SF2">
    <property type="entry name" value="CELLULOSE SYNTHASE CATALYTIC SUBUNIT A [UDP-FORMING]"/>
    <property type="match status" value="1"/>
</dbReference>
<keyword evidence="9" id="KW-1185">Reference proteome</keyword>
<feature type="transmembrane region" description="Helical" evidence="7">
    <location>
        <begin position="194"/>
        <end position="213"/>
    </location>
</feature>
<comment type="caution">
    <text evidence="8">The sequence shown here is derived from an EMBL/GenBank/DDBJ whole genome shotgun (WGS) entry which is preliminary data.</text>
</comment>
<feature type="transmembrane region" description="Helical" evidence="7">
    <location>
        <begin position="520"/>
        <end position="543"/>
    </location>
</feature>
<dbReference type="InterPro" id="IPR037257">
    <property type="entry name" value="T2SS_E_N_sf"/>
</dbReference>
<evidence type="ECO:0000256" key="6">
    <source>
        <dbReference type="ARBA" id="ARBA00023136"/>
    </source>
</evidence>
<dbReference type="PANTHER" id="PTHR43867">
    <property type="entry name" value="CELLULOSE SYNTHASE CATALYTIC SUBUNIT A [UDP-FORMING]"/>
    <property type="match status" value="1"/>
</dbReference>
<evidence type="ECO:0000256" key="4">
    <source>
        <dbReference type="ARBA" id="ARBA00022692"/>
    </source>
</evidence>
<feature type="transmembrane region" description="Helical" evidence="7">
    <location>
        <begin position="555"/>
        <end position="576"/>
    </location>
</feature>
<dbReference type="CDD" id="cd06427">
    <property type="entry name" value="CESA_like_2"/>
    <property type="match status" value="1"/>
</dbReference>
<evidence type="ECO:0000256" key="2">
    <source>
        <dbReference type="ARBA" id="ARBA00022676"/>
    </source>
</evidence>
<reference evidence="8 9" key="1">
    <citation type="submission" date="2018-04" db="EMBL/GenBank/DDBJ databases">
        <title>Pelagivirga bohaiensis gen. nov., sp. nov., a bacterium isolated from the Bohai Sea.</title>
        <authorList>
            <person name="Ji X."/>
        </authorList>
    </citation>
    <scope>NUCLEOTIDE SEQUENCE [LARGE SCALE GENOMIC DNA]</scope>
    <source>
        <strain evidence="8 9">BH-SD19</strain>
    </source>
</reference>
<evidence type="ECO:0000313" key="8">
    <source>
        <dbReference type="EMBL" id="PVA10078.1"/>
    </source>
</evidence>
<dbReference type="InterPro" id="IPR050321">
    <property type="entry name" value="Glycosyltr_2/OpgH_subfam"/>
</dbReference>
<keyword evidence="3 8" id="KW-0808">Transferase</keyword>
<evidence type="ECO:0000256" key="7">
    <source>
        <dbReference type="SAM" id="Phobius"/>
    </source>
</evidence>
<dbReference type="OrthoDB" id="7431422at2"/>
<proteinExistence type="predicted"/>
<organism evidence="8 9">
    <name type="scientific">Pelagivirga sediminicola</name>
    <dbReference type="NCBI Taxonomy" id="2170575"/>
    <lineage>
        <taxon>Bacteria</taxon>
        <taxon>Pseudomonadati</taxon>
        <taxon>Pseudomonadota</taxon>
        <taxon>Alphaproteobacteria</taxon>
        <taxon>Rhodobacterales</taxon>
        <taxon>Paracoccaceae</taxon>
        <taxon>Pelagivirga</taxon>
    </lineage>
</organism>
<keyword evidence="4 7" id="KW-0812">Transmembrane</keyword>
<dbReference type="SUPFAM" id="SSF53448">
    <property type="entry name" value="Nucleotide-diphospho-sugar transferases"/>
    <property type="match status" value="1"/>
</dbReference>
<keyword evidence="6 7" id="KW-0472">Membrane</keyword>
<dbReference type="GO" id="GO:0016020">
    <property type="term" value="C:membrane"/>
    <property type="evidence" value="ECO:0007669"/>
    <property type="project" value="UniProtKB-SubCell"/>
</dbReference>
<keyword evidence="2" id="KW-0328">Glycosyltransferase</keyword>
<feature type="transmembrane region" description="Helical" evidence="7">
    <location>
        <begin position="219"/>
        <end position="244"/>
    </location>
</feature>
<dbReference type="Proteomes" id="UP000244446">
    <property type="component" value="Unassembled WGS sequence"/>
</dbReference>